<sequence length="243" mass="28133">MTEKIVSQLDNNGYFIGTTVADKSPLEDGIYLLPFNAVDIAPPELKEGVIYQYDKGTNTWLEIDDYRGKTFYSTETGEKVEITQLGKIPENLTALVPLDCPCYWDGEEWIIDETKKAELKAQQQTEMWERIKEKRYQNGLGGVYVESVGKWFQTGEEEKTKYLGLDRVIDKLGEIDWKTYDNTVVKMNRILLDEIFIAMVQAENADHLNAERHKQQMLLADEPLTYDYSTGWSKCYEENHQES</sequence>
<dbReference type="EMBL" id="SMFT01000004">
    <property type="protein sequence ID" value="TCJ96125.1"/>
    <property type="molecule type" value="Genomic_DNA"/>
</dbReference>
<dbReference type="RefSeq" id="WP_132691392.1">
    <property type="nucleotide sequence ID" value="NZ_SMFT01000004.1"/>
</dbReference>
<reference evidence="2 3" key="1">
    <citation type="submission" date="2019-03" db="EMBL/GenBank/DDBJ databases">
        <title>Genomic Encyclopedia of Type Strains, Phase IV (KMG-IV): sequencing the most valuable type-strain genomes for metagenomic binning, comparative biology and taxonomic classification.</title>
        <authorList>
            <person name="Goeker M."/>
        </authorList>
    </citation>
    <scope>NUCLEOTIDE SEQUENCE [LARGE SCALE GENOMIC DNA]</scope>
    <source>
        <strain evidence="2 3">DSM 15534</strain>
    </source>
</reference>
<evidence type="ECO:0000313" key="2">
    <source>
        <dbReference type="EMBL" id="TCJ96125.1"/>
    </source>
</evidence>
<organism evidence="2 3">
    <name type="scientific">Volucribacter psittacicida</name>
    <dbReference type="NCBI Taxonomy" id="203482"/>
    <lineage>
        <taxon>Bacteria</taxon>
        <taxon>Pseudomonadati</taxon>
        <taxon>Pseudomonadota</taxon>
        <taxon>Gammaproteobacteria</taxon>
        <taxon>Pasteurellales</taxon>
        <taxon>Pasteurellaceae</taxon>
        <taxon>Volucribacter</taxon>
    </lineage>
</organism>
<dbReference type="Pfam" id="PF14301">
    <property type="entry name" value="DUF4376"/>
    <property type="match status" value="1"/>
</dbReference>
<proteinExistence type="predicted"/>
<dbReference type="InterPro" id="IPR025484">
    <property type="entry name" value="DUF4376"/>
</dbReference>
<protein>
    <submittedName>
        <fullName evidence="2">Uncharacterized protein DUF4376</fullName>
    </submittedName>
</protein>
<dbReference type="Proteomes" id="UP000294702">
    <property type="component" value="Unassembled WGS sequence"/>
</dbReference>
<comment type="caution">
    <text evidence="2">The sequence shown here is derived from an EMBL/GenBank/DDBJ whole genome shotgun (WGS) entry which is preliminary data.</text>
</comment>
<dbReference type="AlphaFoldDB" id="A0A4V2PB58"/>
<feature type="domain" description="DUF4376" evidence="1">
    <location>
        <begin position="122"/>
        <end position="229"/>
    </location>
</feature>
<dbReference type="OrthoDB" id="5688457at2"/>
<gene>
    <name evidence="2" type="ORF">EV694_1676</name>
</gene>
<name>A0A4V2PB58_9PAST</name>
<keyword evidence="3" id="KW-1185">Reference proteome</keyword>
<evidence type="ECO:0000313" key="3">
    <source>
        <dbReference type="Proteomes" id="UP000294702"/>
    </source>
</evidence>
<evidence type="ECO:0000259" key="1">
    <source>
        <dbReference type="Pfam" id="PF14301"/>
    </source>
</evidence>
<accession>A0A4V2PB58</accession>